<reference evidence="3 4" key="1">
    <citation type="journal article" date="2014" name="Int. J. Syst. Evol. Microbiol.">
        <title>Jeotgalibaca dankookensis gen. nov., sp. nov., a member of the family Carnobacteriaceae, isolated from seujeot (Korean traditional food).</title>
        <authorList>
            <person name="Lee D.G."/>
            <person name="Trujillo M.E."/>
            <person name="Kang H."/>
            <person name="Ahn T.Y."/>
        </authorList>
    </citation>
    <scope>NUCLEOTIDE SEQUENCE [LARGE SCALE GENOMIC DNA]</scope>
    <source>
        <strain evidence="3 4">EX-07</strain>
        <plasmid evidence="4">Plasmid</plasmid>
    </source>
</reference>
<dbReference type="PANTHER" id="PTHR35601:SF1">
    <property type="entry name" value="TOXIN RELE"/>
    <property type="match status" value="1"/>
</dbReference>
<gene>
    <name evidence="3" type="primary">relG</name>
    <name evidence="3" type="ORF">BW727_200014</name>
</gene>
<evidence type="ECO:0000313" key="4">
    <source>
        <dbReference type="Proteomes" id="UP000188993"/>
    </source>
</evidence>
<dbReference type="Proteomes" id="UP000188993">
    <property type="component" value="Plasmid unnamed"/>
</dbReference>
<dbReference type="GO" id="GO:0016787">
    <property type="term" value="F:hydrolase activity"/>
    <property type="evidence" value="ECO:0007669"/>
    <property type="project" value="UniProtKB-KW"/>
</dbReference>
<dbReference type="EC" id="3.1.-.-" evidence="3"/>
<geneLocation type="plasmid" evidence="4"/>
<dbReference type="InterPro" id="IPR007712">
    <property type="entry name" value="RelE/ParE_toxin"/>
</dbReference>
<organism evidence="3 4">
    <name type="scientific">Jeotgalibaca dankookensis</name>
    <dbReference type="NCBI Taxonomy" id="708126"/>
    <lineage>
        <taxon>Bacteria</taxon>
        <taxon>Bacillati</taxon>
        <taxon>Bacillota</taxon>
        <taxon>Bacilli</taxon>
        <taxon>Lactobacillales</taxon>
        <taxon>Carnobacteriaceae</taxon>
        <taxon>Jeotgalibaca</taxon>
    </lineage>
</organism>
<dbReference type="InterPro" id="IPR035093">
    <property type="entry name" value="RelE/ParE_toxin_dom_sf"/>
</dbReference>
<dbReference type="KEGG" id="jda:BW727_200014"/>
<keyword evidence="2" id="KW-1277">Toxin-antitoxin system</keyword>
<dbReference type="Pfam" id="PF05016">
    <property type="entry name" value="ParE_toxin"/>
    <property type="match status" value="1"/>
</dbReference>
<accession>A0A1S6IS83</accession>
<dbReference type="AlphaFoldDB" id="A0A1S6IS83"/>
<dbReference type="EMBL" id="CP019729">
    <property type="protein sequence ID" value="AQS54417.1"/>
    <property type="molecule type" value="Genomic_DNA"/>
</dbReference>
<protein>
    <submittedName>
        <fullName evidence="3">Toxin RelG</fullName>
        <ecNumber evidence="3">3.1.-.-</ecNumber>
    </submittedName>
</protein>
<dbReference type="RefSeq" id="WP_077795893.1">
    <property type="nucleotide sequence ID" value="NZ_CP019729.1"/>
</dbReference>
<dbReference type="NCBIfam" id="TIGR02385">
    <property type="entry name" value="RelE_StbE"/>
    <property type="match status" value="1"/>
</dbReference>
<dbReference type="PANTHER" id="PTHR35601">
    <property type="entry name" value="TOXIN RELE"/>
    <property type="match status" value="1"/>
</dbReference>
<name>A0A1S6IS83_9LACT</name>
<proteinExistence type="inferred from homology"/>
<evidence type="ECO:0000313" key="3">
    <source>
        <dbReference type="EMBL" id="AQS54417.1"/>
    </source>
</evidence>
<keyword evidence="3" id="KW-0614">Plasmid</keyword>
<dbReference type="Gene3D" id="3.30.2310.20">
    <property type="entry name" value="RelE-like"/>
    <property type="match status" value="1"/>
</dbReference>
<dbReference type="SUPFAM" id="SSF143011">
    <property type="entry name" value="RelE-like"/>
    <property type="match status" value="1"/>
</dbReference>
<comment type="similarity">
    <text evidence="1">Belongs to the RelE toxin family.</text>
</comment>
<evidence type="ECO:0000256" key="1">
    <source>
        <dbReference type="ARBA" id="ARBA00006226"/>
    </source>
</evidence>
<dbReference type="OrthoDB" id="9805098at2"/>
<evidence type="ECO:0000256" key="2">
    <source>
        <dbReference type="ARBA" id="ARBA00022649"/>
    </source>
</evidence>
<sequence length="89" mass="10566">MHYEVVYEKKAIKSLSKLDKGQQRMIMGWITKNLVQTDNPRQQGKALKGELKEYWRYRVGNYRLLADIDDDAIKIILIQIGHRKDIYSK</sequence>
<keyword evidence="3" id="KW-0378">Hydrolase</keyword>
<keyword evidence="4" id="KW-1185">Reference proteome</keyword>